<keyword evidence="3 6" id="KW-0812">Transmembrane</keyword>
<proteinExistence type="predicted"/>
<comment type="subcellular location">
    <subcellularLocation>
        <location evidence="1">Cell membrane</location>
        <topology evidence="1">Multi-pass membrane protein</topology>
    </subcellularLocation>
</comment>
<feature type="transmembrane region" description="Helical" evidence="6">
    <location>
        <begin position="21"/>
        <end position="42"/>
    </location>
</feature>
<keyword evidence="10" id="KW-1185">Reference proteome</keyword>
<dbReference type="Proteomes" id="UP000289859">
    <property type="component" value="Unassembled WGS sequence"/>
</dbReference>
<feature type="domain" description="MacB-like periplasmic core" evidence="8">
    <location>
        <begin position="20"/>
        <end position="236"/>
    </location>
</feature>
<dbReference type="Pfam" id="PF02687">
    <property type="entry name" value="FtsX"/>
    <property type="match status" value="2"/>
</dbReference>
<reference evidence="9 10" key="1">
    <citation type="submission" date="2018-07" db="EMBL/GenBank/DDBJ databases">
        <title>Leeuwenhoekiella genomics.</title>
        <authorList>
            <person name="Tahon G."/>
            <person name="Willems A."/>
        </authorList>
    </citation>
    <scope>NUCLEOTIDE SEQUENCE [LARGE SCALE GENOMIC DNA]</scope>
    <source>
        <strain evidence="9 10">LMG 29608</strain>
    </source>
</reference>
<dbReference type="Pfam" id="PF12704">
    <property type="entry name" value="MacB_PCD"/>
    <property type="match status" value="1"/>
</dbReference>
<dbReference type="InterPro" id="IPR003838">
    <property type="entry name" value="ABC3_permease_C"/>
</dbReference>
<sequence>MLKNYIKIAWRNLWKNKMTTTLSLFGLILGVTCFMLLGTYILNELRYDRFNDKAVRIVFVNYSYKSPSDVEATHTRNTPTAVAPVAKREFYEVEDAVRIYRYDRREVEVGNTHFTEGNMLLADASIFHIFSFDFISGNPGTALDKPNTVVITQRTAKKYFKNQPALGKSIVINDKIWEVTGVVKDNPPYSSLQFDLAGSYLSNKRSEQEIWNSANDHSYLLLKTPEQRLQAEQKFNAYVQNQFQDDFKGGFTMRFDFIPLTEDHLSSAASGNLKTYLFILGVIAVLLLTIAAINFTNLMTAKSVERLREIGVRKVMGASRQSLIIQFLTEAAILTILAVCTGTLIAIALMPAFNKLTTLNISLTSWDGTYFVLTLVLLFFTTALLAGGWPALVLSRFKPVNALKNNATSLTNTASLRKFLVVFQFAVSIIFIIGTLVAKKQLDFISKADTGVNRSNVVVVDASSMSQNTVESFKEKLVTSQYINEVTASSDTPVDMKGGYSMKVNGQESGMSITAAPVDKDYITTLGMRLIAGTNFNESDKLQVQQPQEARVYAFMLNKTAVDQLGLTPEEAIGEAVNLNGRKGFIKGVLQDFNFASLHQGISPVVLFAEYDWTAKILAKIQGSTSQGLAAIQTVWTEFNPDSALSYSFLDNDYQNLYKSEQRTAAILNIFSAITILVSCLGLFGLSVFMVAQRKKEIGIRKVLGASIVQITYLLSVKFLKLIGIALCIALPIAWYFTTSWLQGFAYKIAEPYGLYILSGALTIGIAMLTLSIQAIKAAVANPVKSLRTE</sequence>
<accession>A0A4Q0P2V9</accession>
<evidence type="ECO:0000256" key="2">
    <source>
        <dbReference type="ARBA" id="ARBA00022475"/>
    </source>
</evidence>
<dbReference type="RefSeq" id="WP_128765958.1">
    <property type="nucleotide sequence ID" value="NZ_JBHUOO010000016.1"/>
</dbReference>
<organism evidence="9 10">
    <name type="scientific">Leeuwenhoekiella polynyae</name>
    <dbReference type="NCBI Taxonomy" id="1550906"/>
    <lineage>
        <taxon>Bacteria</taxon>
        <taxon>Pseudomonadati</taxon>
        <taxon>Bacteroidota</taxon>
        <taxon>Flavobacteriia</taxon>
        <taxon>Flavobacteriales</taxon>
        <taxon>Flavobacteriaceae</taxon>
        <taxon>Leeuwenhoekiella</taxon>
    </lineage>
</organism>
<dbReference type="AlphaFoldDB" id="A0A4Q0P2V9"/>
<feature type="transmembrane region" description="Helical" evidence="6">
    <location>
        <begin position="370"/>
        <end position="394"/>
    </location>
</feature>
<feature type="transmembrane region" description="Helical" evidence="6">
    <location>
        <begin position="323"/>
        <end position="350"/>
    </location>
</feature>
<feature type="transmembrane region" description="Helical" evidence="6">
    <location>
        <begin position="713"/>
        <end position="735"/>
    </location>
</feature>
<feature type="transmembrane region" description="Helical" evidence="6">
    <location>
        <begin position="419"/>
        <end position="438"/>
    </location>
</feature>
<evidence type="ECO:0000313" key="9">
    <source>
        <dbReference type="EMBL" id="RXG20388.1"/>
    </source>
</evidence>
<evidence type="ECO:0000259" key="7">
    <source>
        <dbReference type="Pfam" id="PF02687"/>
    </source>
</evidence>
<feature type="transmembrane region" description="Helical" evidence="6">
    <location>
        <begin position="276"/>
        <end position="298"/>
    </location>
</feature>
<dbReference type="OrthoDB" id="8740261at2"/>
<gene>
    <name evidence="9" type="ORF">DSM02_2559</name>
</gene>
<protein>
    <submittedName>
        <fullName evidence="9">Putative ABC transport system permease protein</fullName>
    </submittedName>
</protein>
<feature type="transmembrane region" description="Helical" evidence="6">
    <location>
        <begin position="755"/>
        <end position="776"/>
    </location>
</feature>
<comment type="caution">
    <text evidence="9">The sequence shown here is derived from an EMBL/GenBank/DDBJ whole genome shotgun (WGS) entry which is preliminary data.</text>
</comment>
<dbReference type="InterPro" id="IPR050250">
    <property type="entry name" value="Macrolide_Exporter_MacB"/>
</dbReference>
<evidence type="ECO:0000313" key="10">
    <source>
        <dbReference type="Proteomes" id="UP000289859"/>
    </source>
</evidence>
<keyword evidence="5 6" id="KW-0472">Membrane</keyword>
<keyword evidence="2" id="KW-1003">Cell membrane</keyword>
<dbReference type="EMBL" id="QOVK01000011">
    <property type="protein sequence ID" value="RXG20388.1"/>
    <property type="molecule type" value="Genomic_DNA"/>
</dbReference>
<feature type="domain" description="ABC3 transporter permease C-terminal" evidence="7">
    <location>
        <begin position="282"/>
        <end position="397"/>
    </location>
</feature>
<evidence type="ECO:0000256" key="4">
    <source>
        <dbReference type="ARBA" id="ARBA00022989"/>
    </source>
</evidence>
<name>A0A4Q0P2V9_9FLAO</name>
<evidence type="ECO:0000256" key="6">
    <source>
        <dbReference type="SAM" id="Phobius"/>
    </source>
</evidence>
<dbReference type="InterPro" id="IPR025857">
    <property type="entry name" value="MacB_PCD"/>
</dbReference>
<keyword evidence="4 6" id="KW-1133">Transmembrane helix</keyword>
<dbReference type="PANTHER" id="PTHR30572">
    <property type="entry name" value="MEMBRANE COMPONENT OF TRANSPORTER-RELATED"/>
    <property type="match status" value="1"/>
</dbReference>
<evidence type="ECO:0000259" key="8">
    <source>
        <dbReference type="Pfam" id="PF12704"/>
    </source>
</evidence>
<feature type="domain" description="ABC3 transporter permease C-terminal" evidence="7">
    <location>
        <begin position="669"/>
        <end position="782"/>
    </location>
</feature>
<dbReference type="GO" id="GO:0005886">
    <property type="term" value="C:plasma membrane"/>
    <property type="evidence" value="ECO:0007669"/>
    <property type="project" value="UniProtKB-SubCell"/>
</dbReference>
<evidence type="ECO:0000256" key="1">
    <source>
        <dbReference type="ARBA" id="ARBA00004651"/>
    </source>
</evidence>
<evidence type="ECO:0000256" key="5">
    <source>
        <dbReference type="ARBA" id="ARBA00023136"/>
    </source>
</evidence>
<dbReference type="GO" id="GO:0022857">
    <property type="term" value="F:transmembrane transporter activity"/>
    <property type="evidence" value="ECO:0007669"/>
    <property type="project" value="TreeGrafter"/>
</dbReference>
<dbReference type="PANTHER" id="PTHR30572:SF18">
    <property type="entry name" value="ABC-TYPE MACROLIDE FAMILY EXPORT SYSTEM PERMEASE COMPONENT 2"/>
    <property type="match status" value="1"/>
</dbReference>
<evidence type="ECO:0000256" key="3">
    <source>
        <dbReference type="ARBA" id="ARBA00022692"/>
    </source>
</evidence>
<feature type="transmembrane region" description="Helical" evidence="6">
    <location>
        <begin position="666"/>
        <end position="692"/>
    </location>
</feature>